<evidence type="ECO:0000256" key="1">
    <source>
        <dbReference type="SAM" id="MobiDB-lite"/>
    </source>
</evidence>
<comment type="caution">
    <text evidence="2">The sequence shown here is derived from an EMBL/GenBank/DDBJ whole genome shotgun (WGS) entry which is preliminary data.</text>
</comment>
<sequence length="635" mass="70609">MTLNISEFDFRLEYAHAFRKFCKCAHREPDVCSTFLTPGFLYKCRVRKIVFESGNARKPPTHLVLERAKLHEDFRAESTLDECETVEATDKIFKDGFFIPVTVAKKWKLYPFNHARAASSAPSGDVIFKPRARALSSRGSTTTYPVSAKECANGKRPSEAAKAAEESPKKRGRKKKTDTESVVVFSAPAEDHAVFEDCGFDFKIPDHIEVPVNYDDSFEAEQKRLREQYGHERAESEDYDDDDDADTAFDFHPYRGGDDAEKRREDSETMAGGVIAPISNIRKNADATTLTAPVATDGDTANADNPGGDAIHTSPLVAATPVVTPDTPVASSVITTSGGDATHTSTLVAATLATLATLATPVAPSVITTFDGDAMDTAMMPVENLAITEHGSASRVTTTTTSLVAHAENEFAPMVTPDDGHREVVVKSKAMLAVEQKLREAFEHGDIAAQPVDPFAEIQARLRCDRTTVNARLEARVNAIRAQMTSNSNMSNVSSITRLGDMSVYGLADGFKITTELQKAAKTNMDLQLFNTMADCICWDSYEQKWEMWRQQAPSEKIKLVEDGIEEEKRALYREVSVNIKKHFNQFYKLWKTYPFIRRVKCAQRLNYSFFVRQFNKYQSELNLPSEFGEISMGQ</sequence>
<dbReference type="AlphaFoldDB" id="A0AAE0G9I5"/>
<feature type="compositionally biased region" description="Basic and acidic residues" evidence="1">
    <location>
        <begin position="252"/>
        <end position="267"/>
    </location>
</feature>
<proteinExistence type="predicted"/>
<gene>
    <name evidence="2" type="ORF">CYMTET_17811</name>
</gene>
<feature type="compositionally biased region" description="Basic and acidic residues" evidence="1">
    <location>
        <begin position="152"/>
        <end position="169"/>
    </location>
</feature>
<dbReference type="Proteomes" id="UP001190700">
    <property type="component" value="Unassembled WGS sequence"/>
</dbReference>
<reference evidence="2 3" key="1">
    <citation type="journal article" date="2015" name="Genome Biol. Evol.">
        <title>Comparative Genomics of a Bacterivorous Green Alga Reveals Evolutionary Causalities and Consequences of Phago-Mixotrophic Mode of Nutrition.</title>
        <authorList>
            <person name="Burns J.A."/>
            <person name="Paasch A."/>
            <person name="Narechania A."/>
            <person name="Kim E."/>
        </authorList>
    </citation>
    <scope>NUCLEOTIDE SEQUENCE [LARGE SCALE GENOMIC DNA]</scope>
    <source>
        <strain evidence="2 3">PLY_AMNH</strain>
    </source>
</reference>
<evidence type="ECO:0000313" key="3">
    <source>
        <dbReference type="Proteomes" id="UP001190700"/>
    </source>
</evidence>
<name>A0AAE0G9I5_9CHLO</name>
<feature type="region of interest" description="Disordered" evidence="1">
    <location>
        <begin position="228"/>
        <end position="275"/>
    </location>
</feature>
<evidence type="ECO:0000313" key="2">
    <source>
        <dbReference type="EMBL" id="KAK3273984.1"/>
    </source>
</evidence>
<organism evidence="2 3">
    <name type="scientific">Cymbomonas tetramitiformis</name>
    <dbReference type="NCBI Taxonomy" id="36881"/>
    <lineage>
        <taxon>Eukaryota</taxon>
        <taxon>Viridiplantae</taxon>
        <taxon>Chlorophyta</taxon>
        <taxon>Pyramimonadophyceae</taxon>
        <taxon>Pyramimonadales</taxon>
        <taxon>Pyramimonadaceae</taxon>
        <taxon>Cymbomonas</taxon>
    </lineage>
</organism>
<dbReference type="EMBL" id="LGRX02008055">
    <property type="protein sequence ID" value="KAK3273984.1"/>
    <property type="molecule type" value="Genomic_DNA"/>
</dbReference>
<feature type="compositionally biased region" description="Acidic residues" evidence="1">
    <location>
        <begin position="237"/>
        <end position="247"/>
    </location>
</feature>
<feature type="region of interest" description="Disordered" evidence="1">
    <location>
        <begin position="139"/>
        <end position="180"/>
    </location>
</feature>
<protein>
    <submittedName>
        <fullName evidence="2">Uncharacterized protein</fullName>
    </submittedName>
</protein>
<accession>A0AAE0G9I5</accession>
<keyword evidence="3" id="KW-1185">Reference proteome</keyword>